<evidence type="ECO:0000313" key="2">
    <source>
        <dbReference type="EMBL" id="BBE34658.1"/>
    </source>
</evidence>
<dbReference type="InterPro" id="IPR029062">
    <property type="entry name" value="Class_I_gatase-like"/>
</dbReference>
<keyword evidence="1" id="KW-1133">Transmembrane helix</keyword>
<dbReference type="RefSeq" id="WP_121048104.1">
    <property type="nucleotide sequence ID" value="NZ_AP018711.1"/>
</dbReference>
<feature type="transmembrane region" description="Helical" evidence="1">
    <location>
        <begin position="654"/>
        <end position="673"/>
    </location>
</feature>
<evidence type="ECO:0000256" key="1">
    <source>
        <dbReference type="SAM" id="Phobius"/>
    </source>
</evidence>
<reference evidence="2 4" key="1">
    <citation type="submission" date="2018-06" db="EMBL/GenBank/DDBJ databases">
        <title>Complete Genome Sequence of the Microcystin-Degrading Bacterium Sphingosinicella microcystinivorans Strain B-9.</title>
        <authorList>
            <person name="Jin H."/>
            <person name="Nishizawa T."/>
            <person name="Guo Y."/>
            <person name="Nishizawa A."/>
            <person name="Park H."/>
            <person name="Kato H."/>
            <person name="Tsuji K."/>
            <person name="Harada K."/>
        </authorList>
    </citation>
    <scope>NUCLEOTIDE SEQUENCE [LARGE SCALE GENOMIC DNA]</scope>
    <source>
        <strain evidence="2 4">B9</strain>
    </source>
</reference>
<dbReference type="EMBL" id="RBWX01000007">
    <property type="protein sequence ID" value="RKS91677.1"/>
    <property type="molecule type" value="Genomic_DNA"/>
</dbReference>
<keyword evidence="1" id="KW-0472">Membrane</keyword>
<organism evidence="2 4">
    <name type="scientific">Sphingosinicella microcystinivorans</name>
    <dbReference type="NCBI Taxonomy" id="335406"/>
    <lineage>
        <taxon>Bacteria</taxon>
        <taxon>Pseudomonadati</taxon>
        <taxon>Pseudomonadota</taxon>
        <taxon>Alphaproteobacteria</taxon>
        <taxon>Sphingomonadales</taxon>
        <taxon>Sphingosinicellaceae</taxon>
        <taxon>Sphingosinicella</taxon>
    </lineage>
</organism>
<evidence type="ECO:0000313" key="5">
    <source>
        <dbReference type="Proteomes" id="UP000276029"/>
    </source>
</evidence>
<evidence type="ECO:0000313" key="3">
    <source>
        <dbReference type="EMBL" id="RKS91677.1"/>
    </source>
</evidence>
<proteinExistence type="predicted"/>
<dbReference type="SUPFAM" id="SSF53300">
    <property type="entry name" value="vWA-like"/>
    <property type="match status" value="1"/>
</dbReference>
<dbReference type="EMBL" id="AP018711">
    <property type="protein sequence ID" value="BBE34658.1"/>
    <property type="molecule type" value="Genomic_DNA"/>
</dbReference>
<evidence type="ECO:0000313" key="4">
    <source>
        <dbReference type="Proteomes" id="UP000275727"/>
    </source>
</evidence>
<gene>
    <name evidence="3" type="ORF">DFR51_1243</name>
    <name evidence="2" type="ORF">SmB9_23160</name>
</gene>
<accession>A0AAD1D680</accession>
<dbReference type="PANTHER" id="PTHR37947:SF1">
    <property type="entry name" value="BLL2462 PROTEIN"/>
    <property type="match status" value="1"/>
</dbReference>
<dbReference type="Proteomes" id="UP000276029">
    <property type="component" value="Unassembled WGS sequence"/>
</dbReference>
<reference evidence="3 5" key="2">
    <citation type="submission" date="2018-10" db="EMBL/GenBank/DDBJ databases">
        <title>Genomic Encyclopedia of Type Strains, Phase IV (KMG-IV): sequencing the most valuable type-strain genomes for metagenomic binning, comparative biology and taxonomic classification.</title>
        <authorList>
            <person name="Goeker M."/>
        </authorList>
    </citation>
    <scope>NUCLEOTIDE SEQUENCE [LARGE SCALE GENOMIC DNA]</scope>
    <source>
        <strain evidence="3 5">DSM 19791</strain>
    </source>
</reference>
<dbReference type="InterPro" id="IPR036465">
    <property type="entry name" value="vWFA_dom_sf"/>
</dbReference>
<feature type="transmembrane region" description="Helical" evidence="1">
    <location>
        <begin position="39"/>
        <end position="59"/>
    </location>
</feature>
<dbReference type="KEGG" id="smic:SmB9_23160"/>
<dbReference type="PANTHER" id="PTHR37947">
    <property type="entry name" value="BLL2462 PROTEIN"/>
    <property type="match status" value="1"/>
</dbReference>
<feature type="transmembrane region" description="Helical" evidence="1">
    <location>
        <begin position="12"/>
        <end position="32"/>
    </location>
</feature>
<dbReference type="SUPFAM" id="SSF52317">
    <property type="entry name" value="Class I glutamine amidotransferase-like"/>
    <property type="match status" value="1"/>
</dbReference>
<sequence length="677" mass="72591">MIERAISFAPLLPWWGVILVGVLFAAGLGIVLWRAPRLFWPRALIAAILMMLLANPIWLQERRAVRPDVAVAVVDRSASMGIGNRNRQADTALAALRRETPGVEWRVVTVPQEPGEPTRLAAAIERAASEAPAGRLASVVVLSDGISADAPDPRLLPAGVPLHHLIAGDPDTPDRRLIVERVPSYSVVGQPAEVVIRIDDGPNAPRGTAALTQQVAGGRTTERDVPTGEPVRLSVPVTRRGTIEMALSVAPLPGGEATLVNNRALVRLNGVTDRLRVLLVSGVPYPGGRVWRDILKSDSNIDLVHFTILRLPTSFDTTPPDEMSLIPFPVEELFEQHLGDFDLIIFDRFSLSELLSPIYFQDLGARVKAGGGLLVVTGEEFASEGGLGNTDLAPVLPARTAGPGIAAPFRPLLTPTGRRHPVTSELPKLWGGDAWGRWGTQSDMAPTAGEVLMSGAGEKPLVMLDRVGRGRVGLIASTNVWWWSRGVDGAGPHAELLRRIAHWLMQEPDLDENRLEATATGRRIDITAHGLTPPEAAILTDPGDNDRGVPLTARGEGITGASVTVGADGLYRVAAGDRIRYVLAGDSAEFAEVRPREAPLAAPVKASGGGSYWLQDGVPRVRRVAPTDTAAGPRWLGLVENRSGSLVAVDEKPLIMPPLALLLAAGLFVLAWWRERR</sequence>
<name>A0AAD1D680_SPHMI</name>
<protein>
    <submittedName>
        <fullName evidence="2">Membrane protein</fullName>
    </submittedName>
</protein>
<dbReference type="Gene3D" id="3.40.50.880">
    <property type="match status" value="1"/>
</dbReference>
<keyword evidence="5" id="KW-1185">Reference proteome</keyword>
<dbReference type="Proteomes" id="UP000275727">
    <property type="component" value="Chromosome"/>
</dbReference>
<dbReference type="AlphaFoldDB" id="A0AAD1D680"/>
<keyword evidence="1" id="KW-0812">Transmembrane</keyword>